<reference evidence="14" key="1">
    <citation type="submission" date="2018-06" db="EMBL/GenBank/DDBJ databases">
        <authorList>
            <person name="Zhirakovskaya E."/>
        </authorList>
    </citation>
    <scope>NUCLEOTIDE SEQUENCE</scope>
</reference>
<evidence type="ECO:0000256" key="2">
    <source>
        <dbReference type="ARBA" id="ARBA00022478"/>
    </source>
</evidence>
<keyword evidence="7" id="KW-0479">Metal-binding</keyword>
<dbReference type="SMART" id="SM00493">
    <property type="entry name" value="TOPRIM"/>
    <property type="match status" value="1"/>
</dbReference>
<evidence type="ECO:0000256" key="12">
    <source>
        <dbReference type="ARBA" id="ARBA00023163"/>
    </source>
</evidence>
<dbReference type="NCBIfam" id="TIGR01391">
    <property type="entry name" value="dnaG"/>
    <property type="match status" value="1"/>
</dbReference>
<dbReference type="EC" id="2.7.7.-" evidence="14"/>
<dbReference type="Gene3D" id="1.10.860.10">
    <property type="entry name" value="DNAb Helicase, Chain A"/>
    <property type="match status" value="1"/>
</dbReference>
<sequence>MASIPNEFIEALLDRIDIHDVVGTRVQLRKAGKDYSGLCPFHSENTPSFTVSQQKQFYHCFGCGKNGSAIGFMMEYEGLDFVDAVKDLAQLAGMQVPSMVNHAKHKPKTNLYAVTEKATRIFQQQLKIAPAVIDYLENRGISGETCKIFQLGYALNEWDALIKRFDQSEHELLKRTGLSTQNDQQRTYDKFRNRLMFPIHDKRGRVIAFGGRAVEAEQKPKYLNSPETDLFHKGNELYGLHLARKHSSESYILVVEGYMDVIALHQHGVNNAVATLGTATSAQHISALFKVWDRIVFCFDGDSAGVQAAEKALNTSLPLYLDHKIIDFLFLPQGEDPDSFIMQQGKDTFIQAVSEATPLSEFLQQIISRNINLKSIDGKAQLLEKAKPYLSQLPNGAFKKMMAQQISQISGMTLAMNQKPKAQNPEKNPSGDNPLRKLISLLLNSPHFCENIPNDLNLSRLSFKGVEIIDKIVEIQRHNPQINAAAMLEHFRDSDYSPYLGQLMRIYDYLDDPQKAMEFEDIISYLNKLTSKVEIERLRNKQMQSGLDSDEKQNLVQLLRQKTNQ</sequence>
<dbReference type="InterPro" id="IPR016136">
    <property type="entry name" value="DNA_helicase_N/primase_C"/>
</dbReference>
<accession>A0A3B0VU04</accession>
<dbReference type="InterPro" id="IPR006171">
    <property type="entry name" value="TOPRIM_dom"/>
</dbReference>
<evidence type="ECO:0000256" key="5">
    <source>
        <dbReference type="ARBA" id="ARBA00022695"/>
    </source>
</evidence>
<evidence type="ECO:0000256" key="10">
    <source>
        <dbReference type="ARBA" id="ARBA00022842"/>
    </source>
</evidence>
<dbReference type="Gene3D" id="1.20.50.20">
    <property type="entry name" value="DnaG, RNA polymerase domain, helical bundle"/>
    <property type="match status" value="1"/>
</dbReference>
<feature type="domain" description="Toprim" evidence="13">
    <location>
        <begin position="250"/>
        <end position="332"/>
    </location>
</feature>
<evidence type="ECO:0000256" key="8">
    <source>
        <dbReference type="ARBA" id="ARBA00022771"/>
    </source>
</evidence>
<dbReference type="GO" id="GO:0000428">
    <property type="term" value="C:DNA-directed RNA polymerase complex"/>
    <property type="evidence" value="ECO:0007669"/>
    <property type="project" value="UniProtKB-KW"/>
</dbReference>
<dbReference type="Gene3D" id="3.90.580.10">
    <property type="entry name" value="Zinc finger, CHC2-type domain"/>
    <property type="match status" value="1"/>
</dbReference>
<dbReference type="Pfam" id="PF13662">
    <property type="entry name" value="Toprim_4"/>
    <property type="match status" value="1"/>
</dbReference>
<dbReference type="AlphaFoldDB" id="A0A3B0VU04"/>
<dbReference type="InterPro" id="IPR034151">
    <property type="entry name" value="TOPRIM_DnaG_bac"/>
</dbReference>
<dbReference type="Pfam" id="PF10410">
    <property type="entry name" value="DnaB_bind"/>
    <property type="match status" value="1"/>
</dbReference>
<evidence type="ECO:0000256" key="7">
    <source>
        <dbReference type="ARBA" id="ARBA00022723"/>
    </source>
</evidence>
<organism evidence="14">
    <name type="scientific">hydrothermal vent metagenome</name>
    <dbReference type="NCBI Taxonomy" id="652676"/>
    <lineage>
        <taxon>unclassified sequences</taxon>
        <taxon>metagenomes</taxon>
        <taxon>ecological metagenomes</taxon>
    </lineage>
</organism>
<dbReference type="PROSITE" id="PS50880">
    <property type="entry name" value="TOPRIM"/>
    <property type="match status" value="1"/>
</dbReference>
<dbReference type="SUPFAM" id="SSF56731">
    <property type="entry name" value="DNA primase core"/>
    <property type="match status" value="1"/>
</dbReference>
<dbReference type="HAMAP" id="MF_00974">
    <property type="entry name" value="DNA_primase_DnaG"/>
    <property type="match status" value="1"/>
</dbReference>
<evidence type="ECO:0000256" key="9">
    <source>
        <dbReference type="ARBA" id="ARBA00022833"/>
    </source>
</evidence>
<dbReference type="GO" id="GO:0003677">
    <property type="term" value="F:DNA binding"/>
    <property type="evidence" value="ECO:0007669"/>
    <property type="project" value="UniProtKB-KW"/>
</dbReference>
<keyword evidence="2" id="KW-0240">DNA-directed RNA polymerase</keyword>
<protein>
    <submittedName>
        <fullName evidence="14">DNA primase</fullName>
        <ecNumber evidence="14">2.7.7.-</ecNumber>
    </submittedName>
</protein>
<keyword evidence="4 14" id="KW-0808">Transferase</keyword>
<dbReference type="InterPro" id="IPR019475">
    <property type="entry name" value="DNA_primase_DnaB-bd"/>
</dbReference>
<keyword evidence="5 14" id="KW-0548">Nucleotidyltransferase</keyword>
<dbReference type="GO" id="GO:0003899">
    <property type="term" value="F:DNA-directed RNA polymerase activity"/>
    <property type="evidence" value="ECO:0007669"/>
    <property type="project" value="InterPro"/>
</dbReference>
<dbReference type="FunFam" id="3.40.1360.10:FF:000002">
    <property type="entry name" value="DNA primase"/>
    <property type="match status" value="1"/>
</dbReference>
<dbReference type="Gene3D" id="3.90.980.10">
    <property type="entry name" value="DNA primase, catalytic core, N-terminal domain"/>
    <property type="match status" value="1"/>
</dbReference>
<dbReference type="SMART" id="SM00766">
    <property type="entry name" value="DnaG_DnaB_bind"/>
    <property type="match status" value="1"/>
</dbReference>
<dbReference type="FunFam" id="3.90.580.10:FF:000001">
    <property type="entry name" value="DNA primase"/>
    <property type="match status" value="1"/>
</dbReference>
<dbReference type="Pfam" id="PF08275">
    <property type="entry name" value="DNAG_N"/>
    <property type="match status" value="1"/>
</dbReference>
<evidence type="ECO:0000256" key="11">
    <source>
        <dbReference type="ARBA" id="ARBA00023125"/>
    </source>
</evidence>
<keyword evidence="9" id="KW-0862">Zinc</keyword>
<dbReference type="InterPro" id="IPR013173">
    <property type="entry name" value="DNA_primase_DnaG_DnaB-bd_dom"/>
</dbReference>
<evidence type="ECO:0000256" key="4">
    <source>
        <dbReference type="ARBA" id="ARBA00022679"/>
    </source>
</evidence>
<proteinExistence type="inferred from homology"/>
<keyword evidence="3" id="KW-0639">Primosome</keyword>
<evidence type="ECO:0000256" key="1">
    <source>
        <dbReference type="ARBA" id="ARBA00001947"/>
    </source>
</evidence>
<name>A0A3B0VU04_9ZZZZ</name>
<dbReference type="SUPFAM" id="SSF57783">
    <property type="entry name" value="Zinc beta-ribbon"/>
    <property type="match status" value="1"/>
</dbReference>
<dbReference type="InterPro" id="IPR002694">
    <property type="entry name" value="Znf_CHC2"/>
</dbReference>
<dbReference type="SUPFAM" id="SSF117023">
    <property type="entry name" value="DNA primase DnaG, C-terminal domain"/>
    <property type="match status" value="1"/>
</dbReference>
<dbReference type="EMBL" id="UOFA01000323">
    <property type="protein sequence ID" value="VAW47135.1"/>
    <property type="molecule type" value="Genomic_DNA"/>
</dbReference>
<dbReference type="InterPro" id="IPR030846">
    <property type="entry name" value="DnaG_bac"/>
</dbReference>
<dbReference type="CDD" id="cd03364">
    <property type="entry name" value="TOPRIM_DnaG_primases"/>
    <property type="match status" value="1"/>
</dbReference>
<dbReference type="SMART" id="SM00400">
    <property type="entry name" value="ZnF_CHCC"/>
    <property type="match status" value="1"/>
</dbReference>
<dbReference type="InterPro" id="IPR050219">
    <property type="entry name" value="DnaG_primase"/>
</dbReference>
<evidence type="ECO:0000313" key="14">
    <source>
        <dbReference type="EMBL" id="VAW47135.1"/>
    </source>
</evidence>
<dbReference type="PIRSF" id="PIRSF002811">
    <property type="entry name" value="DnaG"/>
    <property type="match status" value="1"/>
</dbReference>
<dbReference type="GO" id="GO:0006269">
    <property type="term" value="P:DNA replication, synthesis of primer"/>
    <property type="evidence" value="ECO:0007669"/>
    <property type="project" value="UniProtKB-KW"/>
</dbReference>
<dbReference type="GO" id="GO:1990077">
    <property type="term" value="C:primosome complex"/>
    <property type="evidence" value="ECO:0007669"/>
    <property type="project" value="UniProtKB-KW"/>
</dbReference>
<keyword evidence="6" id="KW-0235">DNA replication</keyword>
<dbReference type="InterPro" id="IPR036977">
    <property type="entry name" value="DNA_primase_Znf_CHC2"/>
</dbReference>
<evidence type="ECO:0000259" key="13">
    <source>
        <dbReference type="PROSITE" id="PS50880"/>
    </source>
</evidence>
<dbReference type="Pfam" id="PF08278">
    <property type="entry name" value="DnaG_DnaB_bind"/>
    <property type="match status" value="1"/>
</dbReference>
<evidence type="ECO:0000256" key="3">
    <source>
        <dbReference type="ARBA" id="ARBA00022515"/>
    </source>
</evidence>
<dbReference type="PANTHER" id="PTHR30313">
    <property type="entry name" value="DNA PRIMASE"/>
    <property type="match status" value="1"/>
</dbReference>
<dbReference type="Gene3D" id="3.40.1360.10">
    <property type="match status" value="1"/>
</dbReference>
<keyword evidence="10" id="KW-0460">Magnesium</keyword>
<keyword evidence="8" id="KW-0863">Zinc-finger</keyword>
<dbReference type="GO" id="GO:0008270">
    <property type="term" value="F:zinc ion binding"/>
    <property type="evidence" value="ECO:0007669"/>
    <property type="project" value="UniProtKB-KW"/>
</dbReference>
<dbReference type="InterPro" id="IPR013264">
    <property type="entry name" value="DNAG_N"/>
</dbReference>
<dbReference type="GO" id="GO:0005737">
    <property type="term" value="C:cytoplasm"/>
    <property type="evidence" value="ECO:0007669"/>
    <property type="project" value="TreeGrafter"/>
</dbReference>
<evidence type="ECO:0000256" key="6">
    <source>
        <dbReference type="ARBA" id="ARBA00022705"/>
    </source>
</evidence>
<comment type="cofactor">
    <cofactor evidence="1">
        <name>Zn(2+)</name>
        <dbReference type="ChEBI" id="CHEBI:29105"/>
    </cofactor>
</comment>
<dbReference type="InterPro" id="IPR037068">
    <property type="entry name" value="DNA_primase_core_N_sf"/>
</dbReference>
<dbReference type="Pfam" id="PF01807">
    <property type="entry name" value="Zn_ribbon_DnaG"/>
    <property type="match status" value="1"/>
</dbReference>
<gene>
    <name evidence="14" type="ORF">MNBD_GAMMA02-1364</name>
</gene>
<dbReference type="InterPro" id="IPR006295">
    <property type="entry name" value="DNA_primase_DnaG"/>
</dbReference>
<dbReference type="PANTHER" id="PTHR30313:SF2">
    <property type="entry name" value="DNA PRIMASE"/>
    <property type="match status" value="1"/>
</dbReference>
<dbReference type="FunFam" id="3.90.980.10:FF:000001">
    <property type="entry name" value="DNA primase"/>
    <property type="match status" value="1"/>
</dbReference>
<keyword evidence="12" id="KW-0804">Transcription</keyword>
<keyword evidence="11" id="KW-0238">DNA-binding</keyword>